<keyword evidence="2" id="KW-1185">Reference proteome</keyword>
<dbReference type="Proteomes" id="UP000190961">
    <property type="component" value="Unassembled WGS sequence"/>
</dbReference>
<evidence type="ECO:0000313" key="1">
    <source>
        <dbReference type="EMBL" id="SKC61571.1"/>
    </source>
</evidence>
<evidence type="ECO:0000313" key="2">
    <source>
        <dbReference type="Proteomes" id="UP000190961"/>
    </source>
</evidence>
<organism evidence="1 2">
    <name type="scientific">Ohtaekwangia koreensis</name>
    <dbReference type="NCBI Taxonomy" id="688867"/>
    <lineage>
        <taxon>Bacteria</taxon>
        <taxon>Pseudomonadati</taxon>
        <taxon>Bacteroidota</taxon>
        <taxon>Cytophagia</taxon>
        <taxon>Cytophagales</taxon>
        <taxon>Fulvivirgaceae</taxon>
        <taxon>Ohtaekwangia</taxon>
    </lineage>
</organism>
<dbReference type="RefSeq" id="WP_079686543.1">
    <property type="nucleotide sequence ID" value="NZ_FUZU01000001.1"/>
</dbReference>
<gene>
    <name evidence="1" type="ORF">SAMN05660236_2049</name>
</gene>
<proteinExistence type="predicted"/>
<dbReference type="OrthoDB" id="1421611at2"/>
<dbReference type="EMBL" id="FUZU01000001">
    <property type="protein sequence ID" value="SKC61571.1"/>
    <property type="molecule type" value="Genomic_DNA"/>
</dbReference>
<accession>A0A1T5KD05</accession>
<reference evidence="1 2" key="1">
    <citation type="submission" date="2017-02" db="EMBL/GenBank/DDBJ databases">
        <authorList>
            <person name="Peterson S.W."/>
        </authorList>
    </citation>
    <scope>NUCLEOTIDE SEQUENCE [LARGE SCALE GENOMIC DNA]</scope>
    <source>
        <strain evidence="1 2">DSM 25262</strain>
    </source>
</reference>
<protein>
    <submittedName>
        <fullName evidence="1">Uncharacterized protein</fullName>
    </submittedName>
</protein>
<dbReference type="STRING" id="688867.SAMN05660236_2049"/>
<name>A0A1T5KD05_9BACT</name>
<dbReference type="AlphaFoldDB" id="A0A1T5KD05"/>
<sequence>MRAKWILVVLLLAVVMEGCIVKSLHPFYTEQNVVFKQELMGTWRDQQTGTWRISPVEEKKNAYRMKVTSNEGISATFIAHLFELNSIVYLDFLPEEQDGKQVDLFALHLIPSHSLARVKNIAGDRVRIEWLNEEWLSELFAENKIRIAHEVVHENEQKEDDKMYILTASTEELQKFILKYGNDPEAFTGKSEVVMDLKRVQ</sequence>